<dbReference type="InterPro" id="IPR002502">
    <property type="entry name" value="Amidase_domain"/>
</dbReference>
<dbReference type="SUPFAM" id="SSF47090">
    <property type="entry name" value="PGBD-like"/>
    <property type="match status" value="2"/>
</dbReference>
<dbReference type="GeneID" id="303304040"/>
<dbReference type="InterPro" id="IPR036505">
    <property type="entry name" value="Amidase/PGRP_sf"/>
</dbReference>
<feature type="region of interest" description="Disordered" evidence="1">
    <location>
        <begin position="301"/>
        <end position="339"/>
    </location>
</feature>
<evidence type="ECO:0000313" key="4">
    <source>
        <dbReference type="Proteomes" id="UP000606115"/>
    </source>
</evidence>
<dbReference type="InterPro" id="IPR036365">
    <property type="entry name" value="PGBD-like_sf"/>
</dbReference>
<dbReference type="SUPFAM" id="SSF55846">
    <property type="entry name" value="N-acetylmuramoyl-L-alanine amidase-like"/>
    <property type="match status" value="1"/>
</dbReference>
<dbReference type="CDD" id="cd12797">
    <property type="entry name" value="M23_peptidase"/>
    <property type="match status" value="1"/>
</dbReference>
<dbReference type="InterPro" id="IPR016047">
    <property type="entry name" value="M23ase_b-sheet_dom"/>
</dbReference>
<comment type="caution">
    <text evidence="3">The sequence shown here is derived from an EMBL/GenBank/DDBJ whole genome shotgun (WGS) entry which is preliminary data.</text>
</comment>
<dbReference type="Gene3D" id="1.10.101.10">
    <property type="entry name" value="PGBD-like superfamily/PGBD"/>
    <property type="match status" value="2"/>
</dbReference>
<feature type="region of interest" description="Disordered" evidence="1">
    <location>
        <begin position="211"/>
        <end position="241"/>
    </location>
</feature>
<dbReference type="InterPro" id="IPR011055">
    <property type="entry name" value="Dup_hybrid_motif"/>
</dbReference>
<feature type="domain" description="N-acetylmuramoyl-L-alanine amidase" evidence="2">
    <location>
        <begin position="6"/>
        <end position="133"/>
    </location>
</feature>
<dbReference type="PANTHER" id="PTHR21666:SF270">
    <property type="entry name" value="MUREIN HYDROLASE ACTIVATOR ENVC"/>
    <property type="match status" value="1"/>
</dbReference>
<dbReference type="RefSeq" id="WP_188685001.1">
    <property type="nucleotide sequence ID" value="NZ_BMKX01000003.1"/>
</dbReference>
<organism evidence="3 4">
    <name type="scientific">Glutamicibacter ardleyensis</name>
    <dbReference type="NCBI Taxonomy" id="225894"/>
    <lineage>
        <taxon>Bacteria</taxon>
        <taxon>Bacillati</taxon>
        <taxon>Actinomycetota</taxon>
        <taxon>Actinomycetes</taxon>
        <taxon>Micrococcales</taxon>
        <taxon>Micrococcaceae</taxon>
        <taxon>Glutamicibacter</taxon>
    </lineage>
</organism>
<evidence type="ECO:0000256" key="1">
    <source>
        <dbReference type="SAM" id="MobiDB-lite"/>
    </source>
</evidence>
<reference evidence="4" key="1">
    <citation type="journal article" date="2019" name="Int. J. Syst. Evol. Microbiol.">
        <title>The Global Catalogue of Microorganisms (GCM) 10K type strain sequencing project: providing services to taxonomists for standard genome sequencing and annotation.</title>
        <authorList>
            <consortium name="The Broad Institute Genomics Platform"/>
            <consortium name="The Broad Institute Genome Sequencing Center for Infectious Disease"/>
            <person name="Wu L."/>
            <person name="Ma J."/>
        </authorList>
    </citation>
    <scope>NUCLEOTIDE SEQUENCE [LARGE SCALE GENOMIC DNA]</scope>
    <source>
        <strain evidence="4">CGMCC 1.3685</strain>
    </source>
</reference>
<dbReference type="Gene3D" id="3.40.80.10">
    <property type="entry name" value="Peptidoglycan recognition protein-like"/>
    <property type="match status" value="1"/>
</dbReference>
<dbReference type="InterPro" id="IPR050570">
    <property type="entry name" value="Cell_wall_metabolism_enzyme"/>
</dbReference>
<protein>
    <recommendedName>
        <fullName evidence="2">N-acetylmuramoyl-L-alanine amidase domain-containing protein</fullName>
    </recommendedName>
</protein>
<dbReference type="Gene3D" id="2.70.70.10">
    <property type="entry name" value="Glucose Permease (Domain IIA)"/>
    <property type="match status" value="1"/>
</dbReference>
<name>A0ABQ2DI75_9MICC</name>
<dbReference type="Proteomes" id="UP000606115">
    <property type="component" value="Unassembled WGS sequence"/>
</dbReference>
<sequence>MKEQLVKSTDMIYDGINKCTSITVHETANEKIRANAQAHANLQSSGGARQASWHIQVDDVQAIRSYPDTAKCWHAGPAAADSIAVEICVNADGDYDTAFKRAAQVVRDLREKHNLNRSAIKQHADWSGKDCPAKMRLAGRWQEFLSLTDGAVNMSTMVSPFDGRLTQNHGDSGGYRGHKGMDIAPPKPGQTGMPVYAAFAGTVRKIHRTAKNGGKTSTWAPGRTGNGGLISNPDGEGNGYNHMKPLASLKVGDKVEAGDLLGYNDKSGNQTAPHLHLEFWADWRNPNSDYDPQLAFKKFGIKPGSAPAKTGNVTPVQSKPKPKPKPSAPKPSTGGNDKGDYIAIAKALNAMGLKAGYPDGVNGPMLKSATKAFQKQHGLVQDGNWGAVTQTKFEEVKAIQRALQKQGYTKQGVDGYYGAQTTENVKDFQRRTGLVQDGKAGSITQKKLGL</sequence>
<evidence type="ECO:0000259" key="2">
    <source>
        <dbReference type="SMART" id="SM00644"/>
    </source>
</evidence>
<dbReference type="Pfam" id="PF01510">
    <property type="entry name" value="Amidase_2"/>
    <property type="match status" value="1"/>
</dbReference>
<dbReference type="PANTHER" id="PTHR21666">
    <property type="entry name" value="PEPTIDASE-RELATED"/>
    <property type="match status" value="1"/>
</dbReference>
<dbReference type="InterPro" id="IPR002477">
    <property type="entry name" value="Peptidoglycan-bd-like"/>
</dbReference>
<dbReference type="Pfam" id="PF01471">
    <property type="entry name" value="PG_binding_1"/>
    <property type="match status" value="2"/>
</dbReference>
<accession>A0ABQ2DI75</accession>
<dbReference type="CDD" id="cd06583">
    <property type="entry name" value="PGRP"/>
    <property type="match status" value="1"/>
</dbReference>
<evidence type="ECO:0000313" key="3">
    <source>
        <dbReference type="EMBL" id="GGJ58634.1"/>
    </source>
</evidence>
<keyword evidence="4" id="KW-1185">Reference proteome</keyword>
<gene>
    <name evidence="3" type="ORF">GCM10007173_16730</name>
</gene>
<dbReference type="SUPFAM" id="SSF51261">
    <property type="entry name" value="Duplicated hybrid motif"/>
    <property type="match status" value="1"/>
</dbReference>
<dbReference type="EMBL" id="BMKX01000003">
    <property type="protein sequence ID" value="GGJ58634.1"/>
    <property type="molecule type" value="Genomic_DNA"/>
</dbReference>
<proteinExistence type="predicted"/>
<dbReference type="SMART" id="SM00644">
    <property type="entry name" value="Ami_2"/>
    <property type="match status" value="1"/>
</dbReference>
<dbReference type="InterPro" id="IPR036366">
    <property type="entry name" value="PGBDSf"/>
</dbReference>
<dbReference type="Pfam" id="PF01551">
    <property type="entry name" value="Peptidase_M23"/>
    <property type="match status" value="1"/>
</dbReference>